<organism evidence="2 3">
    <name type="scientific">Setaria viridis</name>
    <name type="common">Green bristlegrass</name>
    <name type="synonym">Setaria italica subsp. viridis</name>
    <dbReference type="NCBI Taxonomy" id="4556"/>
    <lineage>
        <taxon>Eukaryota</taxon>
        <taxon>Viridiplantae</taxon>
        <taxon>Streptophyta</taxon>
        <taxon>Embryophyta</taxon>
        <taxon>Tracheophyta</taxon>
        <taxon>Spermatophyta</taxon>
        <taxon>Magnoliopsida</taxon>
        <taxon>Liliopsida</taxon>
        <taxon>Poales</taxon>
        <taxon>Poaceae</taxon>
        <taxon>PACMAD clade</taxon>
        <taxon>Panicoideae</taxon>
        <taxon>Panicodae</taxon>
        <taxon>Paniceae</taxon>
        <taxon>Cenchrinae</taxon>
        <taxon>Setaria</taxon>
    </lineage>
</organism>
<dbReference type="OMA" id="CLEYKCD"/>
<dbReference type="AlphaFoldDB" id="A0A4U6UHK1"/>
<dbReference type="Proteomes" id="UP000298652">
    <property type="component" value="Chromosome 5"/>
</dbReference>
<evidence type="ECO:0000313" key="3">
    <source>
        <dbReference type="Proteomes" id="UP000298652"/>
    </source>
</evidence>
<keyword evidence="3" id="KW-1185">Reference proteome</keyword>
<evidence type="ECO:0000256" key="1">
    <source>
        <dbReference type="SAM" id="SignalP"/>
    </source>
</evidence>
<proteinExistence type="predicted"/>
<feature type="chain" id="PRO_5020448503" description="Embryo surrounding factor 1 brassicaceae domain-containing protein" evidence="1">
    <location>
        <begin position="23"/>
        <end position="108"/>
    </location>
</feature>
<keyword evidence="1" id="KW-0732">Signal</keyword>
<feature type="signal peptide" evidence="1">
    <location>
        <begin position="1"/>
        <end position="22"/>
    </location>
</feature>
<evidence type="ECO:0008006" key="4">
    <source>
        <dbReference type="Google" id="ProtNLM"/>
    </source>
</evidence>
<protein>
    <recommendedName>
        <fullName evidence="4">Embryo surrounding factor 1 brassicaceae domain-containing protein</fullName>
    </recommendedName>
</protein>
<evidence type="ECO:0000313" key="2">
    <source>
        <dbReference type="EMBL" id="TKW14174.1"/>
    </source>
</evidence>
<gene>
    <name evidence="2" type="ORF">SEVIR_5G150200v2</name>
</gene>
<accession>A0A4U6UHK1</accession>
<dbReference type="EMBL" id="CM016556">
    <property type="protein sequence ID" value="TKW14174.1"/>
    <property type="molecule type" value="Genomic_DNA"/>
</dbReference>
<name>A0A4U6UHK1_SETVI</name>
<reference evidence="2" key="1">
    <citation type="submission" date="2019-03" db="EMBL/GenBank/DDBJ databases">
        <title>WGS assembly of Setaria viridis.</title>
        <authorList>
            <person name="Huang P."/>
            <person name="Jenkins J."/>
            <person name="Grimwood J."/>
            <person name="Barry K."/>
            <person name="Healey A."/>
            <person name="Mamidi S."/>
            <person name="Sreedasyam A."/>
            <person name="Shu S."/>
            <person name="Feldman M."/>
            <person name="Wu J."/>
            <person name="Yu Y."/>
            <person name="Chen C."/>
            <person name="Johnson J."/>
            <person name="Rokhsar D."/>
            <person name="Baxter I."/>
            <person name="Schmutz J."/>
            <person name="Brutnell T."/>
            <person name="Kellogg E."/>
        </authorList>
    </citation>
    <scope>NUCLEOTIDE SEQUENCE [LARGE SCALE GENOMIC DNA]</scope>
</reference>
<sequence length="108" mass="12260">MRRNSGMMAMFLCAVLFGSLLAMQAQCILDQLFAYLQVVLSYWPVPGGLCQCMRENEDIVVCMAFRCNFFSPNGTCFCCTGTGRKEYCFLTYTECRATCDFCKPPKFT</sequence>
<dbReference type="Gramene" id="TKW14174">
    <property type="protein sequence ID" value="TKW14174"/>
    <property type="gene ID" value="SEVIR_5G150200v2"/>
</dbReference>